<reference evidence="2" key="1">
    <citation type="journal article" date="2020" name="Stud. Mycol.">
        <title>101 Dothideomycetes genomes: a test case for predicting lifestyles and emergence of pathogens.</title>
        <authorList>
            <person name="Haridas S."/>
            <person name="Albert R."/>
            <person name="Binder M."/>
            <person name="Bloem J."/>
            <person name="Labutti K."/>
            <person name="Salamov A."/>
            <person name="Andreopoulos B."/>
            <person name="Baker S."/>
            <person name="Barry K."/>
            <person name="Bills G."/>
            <person name="Bluhm B."/>
            <person name="Cannon C."/>
            <person name="Castanera R."/>
            <person name="Culley D."/>
            <person name="Daum C."/>
            <person name="Ezra D."/>
            <person name="Gonzalez J."/>
            <person name="Henrissat B."/>
            <person name="Kuo A."/>
            <person name="Liang C."/>
            <person name="Lipzen A."/>
            <person name="Lutzoni F."/>
            <person name="Magnuson J."/>
            <person name="Mondo S."/>
            <person name="Nolan M."/>
            <person name="Ohm R."/>
            <person name="Pangilinan J."/>
            <person name="Park H.-J."/>
            <person name="Ramirez L."/>
            <person name="Alfaro M."/>
            <person name="Sun H."/>
            <person name="Tritt A."/>
            <person name="Yoshinaga Y."/>
            <person name="Zwiers L.-H."/>
            <person name="Turgeon B."/>
            <person name="Goodwin S."/>
            <person name="Spatafora J."/>
            <person name="Crous P."/>
            <person name="Grigoriev I."/>
        </authorList>
    </citation>
    <scope>NUCLEOTIDE SEQUENCE</scope>
    <source>
        <strain evidence="2">ATCC 36951</strain>
    </source>
</reference>
<dbReference type="Pfam" id="PF13410">
    <property type="entry name" value="GST_C_2"/>
    <property type="match status" value="1"/>
</dbReference>
<evidence type="ECO:0000313" key="2">
    <source>
        <dbReference type="EMBL" id="KAF2173566.1"/>
    </source>
</evidence>
<dbReference type="CDD" id="cd00570">
    <property type="entry name" value="GST_N_family"/>
    <property type="match status" value="1"/>
</dbReference>
<protein>
    <recommendedName>
        <fullName evidence="1">GST N-terminal domain-containing protein</fullName>
    </recommendedName>
</protein>
<dbReference type="EMBL" id="ML993579">
    <property type="protein sequence ID" value="KAF2173566.1"/>
    <property type="molecule type" value="Genomic_DNA"/>
</dbReference>
<dbReference type="InterPro" id="IPR040079">
    <property type="entry name" value="Glutathione_S-Trfase"/>
</dbReference>
<sequence>MTPQPKPRLWVLPFGLYPRRVTIYLEEKGIADRFEIIPVNVTTNGLEEVEGKPSGTVPILEISCPTAEQPGKYIFQSTAILEYLEDVYGPEGPDMRGSTPEARARMRECMDIVNEVTTWLVLYVQHGSSLYGMMREQSRETAVDGLERMRKALRVLEGLADEEGPFLVGESPTLVDCILMATAQFAWGVYGVDLTARHERVKMVVDAFGRRGTAVFPGLPEEMKQMNISMSVV</sequence>
<dbReference type="SUPFAM" id="SSF47616">
    <property type="entry name" value="GST C-terminal domain-like"/>
    <property type="match status" value="1"/>
</dbReference>
<proteinExistence type="predicted"/>
<dbReference type="PANTHER" id="PTHR43968">
    <property type="match status" value="1"/>
</dbReference>
<dbReference type="SFLD" id="SFLDS00019">
    <property type="entry name" value="Glutathione_Transferase_(cytos"/>
    <property type="match status" value="1"/>
</dbReference>
<accession>A0A6A6D7F6</accession>
<dbReference type="InterPro" id="IPR036282">
    <property type="entry name" value="Glutathione-S-Trfase_C_sf"/>
</dbReference>
<evidence type="ECO:0000259" key="1">
    <source>
        <dbReference type="PROSITE" id="PS50404"/>
    </source>
</evidence>
<dbReference type="PANTHER" id="PTHR43968:SF6">
    <property type="entry name" value="GLUTATHIONE S-TRANSFERASE OMEGA"/>
    <property type="match status" value="1"/>
</dbReference>
<dbReference type="InterPro" id="IPR004045">
    <property type="entry name" value="Glutathione_S-Trfase_N"/>
</dbReference>
<organism evidence="2 3">
    <name type="scientific">Zasmidium cellare ATCC 36951</name>
    <dbReference type="NCBI Taxonomy" id="1080233"/>
    <lineage>
        <taxon>Eukaryota</taxon>
        <taxon>Fungi</taxon>
        <taxon>Dikarya</taxon>
        <taxon>Ascomycota</taxon>
        <taxon>Pezizomycotina</taxon>
        <taxon>Dothideomycetes</taxon>
        <taxon>Dothideomycetidae</taxon>
        <taxon>Mycosphaerellales</taxon>
        <taxon>Mycosphaerellaceae</taxon>
        <taxon>Zasmidium</taxon>
    </lineage>
</organism>
<dbReference type="CDD" id="cd00299">
    <property type="entry name" value="GST_C_family"/>
    <property type="match status" value="1"/>
</dbReference>
<dbReference type="InterPro" id="IPR036249">
    <property type="entry name" value="Thioredoxin-like_sf"/>
</dbReference>
<dbReference type="RefSeq" id="XP_033674455.1">
    <property type="nucleotide sequence ID" value="XM_033803370.1"/>
</dbReference>
<name>A0A6A6D7F6_ZASCE</name>
<dbReference type="AlphaFoldDB" id="A0A6A6D7F6"/>
<dbReference type="Pfam" id="PF13409">
    <property type="entry name" value="GST_N_2"/>
    <property type="match status" value="1"/>
</dbReference>
<keyword evidence="3" id="KW-1185">Reference proteome</keyword>
<dbReference type="SUPFAM" id="SSF52833">
    <property type="entry name" value="Thioredoxin-like"/>
    <property type="match status" value="1"/>
</dbReference>
<feature type="domain" description="GST N-terminal" evidence="1">
    <location>
        <begin position="5"/>
        <end position="92"/>
    </location>
</feature>
<dbReference type="OrthoDB" id="3587182at2759"/>
<dbReference type="PROSITE" id="PS50404">
    <property type="entry name" value="GST_NTER"/>
    <property type="match status" value="1"/>
</dbReference>
<gene>
    <name evidence="2" type="ORF">M409DRAFT_15846</name>
</gene>
<dbReference type="GO" id="GO:0005737">
    <property type="term" value="C:cytoplasm"/>
    <property type="evidence" value="ECO:0007669"/>
    <property type="project" value="TreeGrafter"/>
</dbReference>
<dbReference type="InterPro" id="IPR050983">
    <property type="entry name" value="GST_Omega/HSP26"/>
</dbReference>
<dbReference type="Proteomes" id="UP000799537">
    <property type="component" value="Unassembled WGS sequence"/>
</dbReference>
<dbReference type="Gene3D" id="1.20.1050.10">
    <property type="match status" value="1"/>
</dbReference>
<evidence type="ECO:0000313" key="3">
    <source>
        <dbReference type="Proteomes" id="UP000799537"/>
    </source>
</evidence>
<dbReference type="Gene3D" id="3.40.30.10">
    <property type="entry name" value="Glutaredoxin"/>
    <property type="match status" value="1"/>
</dbReference>
<dbReference type="GeneID" id="54556642"/>